<dbReference type="EMBL" id="UGQT01000009">
    <property type="protein sequence ID" value="SUE94949.1"/>
    <property type="molecule type" value="Genomic_DNA"/>
</dbReference>
<proteinExistence type="inferred from homology"/>
<dbReference type="SUPFAM" id="SSF56784">
    <property type="entry name" value="HAD-like"/>
    <property type="match status" value="1"/>
</dbReference>
<evidence type="ECO:0000256" key="2">
    <source>
        <dbReference type="SAM" id="MobiDB-lite"/>
    </source>
</evidence>
<feature type="transmembrane region" description="Helical" evidence="3">
    <location>
        <begin position="280"/>
        <end position="309"/>
    </location>
</feature>
<gene>
    <name evidence="4" type="primary">cadA_2</name>
    <name evidence="4" type="ORF">NCTC10821_06248</name>
</gene>
<dbReference type="GO" id="GO:0016020">
    <property type="term" value="C:membrane"/>
    <property type="evidence" value="ECO:0007669"/>
    <property type="project" value="TreeGrafter"/>
</dbReference>
<accession>A0A379PP40</accession>
<dbReference type="PANTHER" id="PTHR48085">
    <property type="entry name" value="CADMIUM/ZINC-TRANSPORTING ATPASE HMA2-RELATED"/>
    <property type="match status" value="1"/>
</dbReference>
<dbReference type="Proteomes" id="UP000254978">
    <property type="component" value="Unassembled WGS sequence"/>
</dbReference>
<name>A0A379PP40_9MYCO</name>
<evidence type="ECO:0000313" key="5">
    <source>
        <dbReference type="Proteomes" id="UP000254978"/>
    </source>
</evidence>
<comment type="similarity">
    <text evidence="1">Belongs to the cation transport ATPase (P-type) (TC 3.A.3) family. Type IB subfamily.</text>
</comment>
<protein>
    <submittedName>
        <fullName evidence="4">Cadmium resistance transporter</fullName>
        <ecNumber evidence="4">3.6.3.3</ecNumber>
    </submittedName>
</protein>
<dbReference type="InterPro" id="IPR023214">
    <property type="entry name" value="HAD_sf"/>
</dbReference>
<dbReference type="InterPro" id="IPR036412">
    <property type="entry name" value="HAD-like_sf"/>
</dbReference>
<evidence type="ECO:0000256" key="3">
    <source>
        <dbReference type="SAM" id="Phobius"/>
    </source>
</evidence>
<feature type="transmembrane region" description="Helical" evidence="3">
    <location>
        <begin position="225"/>
        <end position="244"/>
    </location>
</feature>
<feature type="region of interest" description="Disordered" evidence="2">
    <location>
        <begin position="107"/>
        <end position="146"/>
    </location>
</feature>
<keyword evidence="3" id="KW-0812">Transmembrane</keyword>
<dbReference type="AlphaFoldDB" id="A0A379PP40"/>
<organism evidence="4 5">
    <name type="scientific">Mycolicibacterium tokaiense</name>
    <dbReference type="NCBI Taxonomy" id="39695"/>
    <lineage>
        <taxon>Bacteria</taxon>
        <taxon>Bacillati</taxon>
        <taxon>Actinomycetota</taxon>
        <taxon>Actinomycetes</taxon>
        <taxon>Mycobacteriales</taxon>
        <taxon>Mycobacteriaceae</taxon>
        <taxon>Mycolicibacterium</taxon>
    </lineage>
</organism>
<dbReference type="InterPro" id="IPR051014">
    <property type="entry name" value="Cation_Transport_ATPase_IB"/>
</dbReference>
<dbReference type="InterPro" id="IPR004676">
    <property type="entry name" value="Cd-R_transporter"/>
</dbReference>
<evidence type="ECO:0000313" key="4">
    <source>
        <dbReference type="EMBL" id="SUE94949.1"/>
    </source>
</evidence>
<dbReference type="EC" id="3.6.3.3" evidence="4"/>
<dbReference type="Pfam" id="PF03596">
    <property type="entry name" value="Cad"/>
    <property type="match status" value="1"/>
</dbReference>
<sequence length="352" mass="37489">MASTTLPALATADVGIAMGAMGTDVAIETADVALMGEDLRHLPQAFSHARRARRIMLQNVGLSLGLIIALVPLALFGVLGLAAVVLVHELAEIVVIANGCAGRTQHTRWPARRPIRQPAPLARRRSARRRDRRPHRRGDLWAGKRHRRHGGGRMIVSSVLPAIGLFIVTNIDDIIVLSLFFARGAGQRGTTARITAGQYLGFAGILGAAVVVTLGAGAFLPPEVIPYFGLIPLALGLWAAWEAWRGNDDDDDDDKVAGKNVGVLTVAAVTFANGGDNIGVYVPVFLSVGPAAVVAYCIVFLALVAVLVLAARFVATRRPIAEVLERWEHVLFPIVLIGLGIFILVSGLAFEN</sequence>
<keyword evidence="4" id="KW-0378">Hydrolase</keyword>
<feature type="transmembrane region" description="Helical" evidence="3">
    <location>
        <begin position="194"/>
        <end position="219"/>
    </location>
</feature>
<evidence type="ECO:0000256" key="1">
    <source>
        <dbReference type="ARBA" id="ARBA00006024"/>
    </source>
</evidence>
<keyword evidence="3" id="KW-1133">Transmembrane helix</keyword>
<feature type="transmembrane region" description="Helical" evidence="3">
    <location>
        <begin position="256"/>
        <end position="274"/>
    </location>
</feature>
<feature type="transmembrane region" description="Helical" evidence="3">
    <location>
        <begin position="159"/>
        <end position="182"/>
    </location>
</feature>
<dbReference type="PANTHER" id="PTHR48085:SF5">
    <property type="entry name" value="CADMIUM_ZINC-TRANSPORTING ATPASE HMA4-RELATED"/>
    <property type="match status" value="1"/>
</dbReference>
<feature type="compositionally biased region" description="Basic residues" evidence="2">
    <location>
        <begin position="122"/>
        <end position="136"/>
    </location>
</feature>
<keyword evidence="5" id="KW-1185">Reference proteome</keyword>
<keyword evidence="3" id="KW-0472">Membrane</keyword>
<feature type="transmembrane region" description="Helical" evidence="3">
    <location>
        <begin position="60"/>
        <end position="87"/>
    </location>
</feature>
<dbReference type="Gene3D" id="3.40.50.1000">
    <property type="entry name" value="HAD superfamily/HAD-like"/>
    <property type="match status" value="1"/>
</dbReference>
<dbReference type="GO" id="GO:0015086">
    <property type="term" value="F:cadmium ion transmembrane transporter activity"/>
    <property type="evidence" value="ECO:0007669"/>
    <property type="project" value="TreeGrafter"/>
</dbReference>
<feature type="transmembrane region" description="Helical" evidence="3">
    <location>
        <begin position="330"/>
        <end position="350"/>
    </location>
</feature>
<reference evidence="4 5" key="1">
    <citation type="submission" date="2018-06" db="EMBL/GenBank/DDBJ databases">
        <authorList>
            <consortium name="Pathogen Informatics"/>
            <person name="Doyle S."/>
        </authorList>
    </citation>
    <scope>NUCLEOTIDE SEQUENCE [LARGE SCALE GENOMIC DNA]</scope>
    <source>
        <strain evidence="4 5">NCTC10821</strain>
    </source>
</reference>
<dbReference type="GO" id="GO:0016787">
    <property type="term" value="F:hydrolase activity"/>
    <property type="evidence" value="ECO:0007669"/>
    <property type="project" value="UniProtKB-KW"/>
</dbReference>